<feature type="transmembrane region" description="Helical" evidence="2">
    <location>
        <begin position="150"/>
        <end position="172"/>
    </location>
</feature>
<keyword evidence="4" id="KW-1185">Reference proteome</keyword>
<gene>
    <name evidence="3" type="ORF">GCM10010191_03550</name>
</gene>
<feature type="compositionally biased region" description="Polar residues" evidence="1">
    <location>
        <begin position="533"/>
        <end position="549"/>
    </location>
</feature>
<sequence length="561" mass="56215">MDTELPILGTIWREFCQLIIAWALGSFQTLMTWWVSDSAFTVHLSGAKNGALYSLRDHTNWLTAIAAFAGFMIAAFRVAVQRKGEPFKAALSQFFELAVIVLTLATAVNLAVIASDEYSTWVLKGLAPKDDNWIANWQKGLDQLGGSETATMFLLVFFAFFAAISSAIQFLIMLFRSGILIFLVGILPLLAASRFTSYGEYAYKRAVSWTVSYIVIEPVFASVYALAQKLMASGSEADRLFGLALLGGAIFCVPAIFRAVAAPIAEDHSSFGVRQAGHFFFGSSSMNAVRGDNVVTGSARTGGRVGRWIFGGGGGGNQPGNGPNGGNAPHNNPRGGAHGGPHGGPNGGPGGGGPNGRPGSGGPVGGAGSAGLNGGPGSAGLNGGPGSGGPNGSPGTGAGGIGGPGPGSPGSGAPRSGWPSTSWSGSAPGGAPGSSGAPGASGSPPGGGTPGGGGYVGRSAVGSSGGTSSYPMAGASGADNASRGPVPAYQVPSYQVPDYQVPDYVVPPSSVSPGSDSRPGYTPPDLRAAIAENRNNVPRGNSGTGSSIGSRYEGPSGAGRT</sequence>
<keyword evidence="2" id="KW-0472">Membrane</keyword>
<evidence type="ECO:0000313" key="4">
    <source>
        <dbReference type="Proteomes" id="UP001501231"/>
    </source>
</evidence>
<keyword evidence="2" id="KW-0812">Transmembrane</keyword>
<feature type="compositionally biased region" description="Gly residues" evidence="1">
    <location>
        <begin position="444"/>
        <end position="456"/>
    </location>
</feature>
<proteinExistence type="predicted"/>
<feature type="compositionally biased region" description="Low complexity" evidence="1">
    <location>
        <begin position="326"/>
        <end position="335"/>
    </location>
</feature>
<feature type="compositionally biased region" description="Low complexity" evidence="1">
    <location>
        <begin position="434"/>
        <end position="443"/>
    </location>
</feature>
<feature type="transmembrane region" description="Helical" evidence="2">
    <location>
        <begin position="61"/>
        <end position="80"/>
    </location>
</feature>
<protein>
    <submittedName>
        <fullName evidence="3">Uncharacterized protein</fullName>
    </submittedName>
</protein>
<feature type="region of interest" description="Disordered" evidence="1">
    <location>
        <begin position="306"/>
        <end position="561"/>
    </location>
</feature>
<feature type="transmembrane region" description="Helical" evidence="2">
    <location>
        <begin position="239"/>
        <end position="261"/>
    </location>
</feature>
<reference evidence="3 4" key="1">
    <citation type="journal article" date="2019" name="Int. J. Syst. Evol. Microbiol.">
        <title>The Global Catalogue of Microorganisms (GCM) 10K type strain sequencing project: providing services to taxonomists for standard genome sequencing and annotation.</title>
        <authorList>
            <consortium name="The Broad Institute Genomics Platform"/>
            <consortium name="The Broad Institute Genome Sequencing Center for Infectious Disease"/>
            <person name="Wu L."/>
            <person name="Ma J."/>
        </authorList>
    </citation>
    <scope>NUCLEOTIDE SEQUENCE [LARGE SCALE GENOMIC DNA]</scope>
    <source>
        <strain evidence="3 4">JCM 3325</strain>
    </source>
</reference>
<evidence type="ECO:0000313" key="3">
    <source>
        <dbReference type="EMBL" id="GAA2399725.1"/>
    </source>
</evidence>
<accession>A0ABN3ICU0</accession>
<name>A0ABN3ICU0_9ACTN</name>
<keyword evidence="2" id="KW-1133">Transmembrane helix</keyword>
<feature type="transmembrane region" description="Helical" evidence="2">
    <location>
        <begin position="179"/>
        <end position="195"/>
    </location>
</feature>
<feature type="compositionally biased region" description="Gly residues" evidence="1">
    <location>
        <begin position="336"/>
        <end position="410"/>
    </location>
</feature>
<feature type="transmembrane region" description="Helical" evidence="2">
    <location>
        <begin position="92"/>
        <end position="114"/>
    </location>
</feature>
<feature type="compositionally biased region" description="Low complexity" evidence="1">
    <location>
        <begin position="494"/>
        <end position="517"/>
    </location>
</feature>
<evidence type="ECO:0000256" key="2">
    <source>
        <dbReference type="SAM" id="Phobius"/>
    </source>
</evidence>
<feature type="transmembrane region" description="Helical" evidence="2">
    <location>
        <begin position="207"/>
        <end position="227"/>
    </location>
</feature>
<organism evidence="3 4">
    <name type="scientific">Actinomadura vinacea</name>
    <dbReference type="NCBI Taxonomy" id="115336"/>
    <lineage>
        <taxon>Bacteria</taxon>
        <taxon>Bacillati</taxon>
        <taxon>Actinomycetota</taxon>
        <taxon>Actinomycetes</taxon>
        <taxon>Streptosporangiales</taxon>
        <taxon>Thermomonosporaceae</taxon>
        <taxon>Actinomadura</taxon>
    </lineage>
</organism>
<feature type="compositionally biased region" description="Low complexity" evidence="1">
    <location>
        <begin position="411"/>
        <end position="426"/>
    </location>
</feature>
<feature type="transmembrane region" description="Helical" evidence="2">
    <location>
        <begin position="15"/>
        <end position="35"/>
    </location>
</feature>
<feature type="compositionally biased region" description="Low complexity" evidence="1">
    <location>
        <begin position="457"/>
        <end position="469"/>
    </location>
</feature>
<feature type="compositionally biased region" description="Gly residues" evidence="1">
    <location>
        <begin position="306"/>
        <end position="325"/>
    </location>
</feature>
<dbReference type="EMBL" id="BAAARW010000001">
    <property type="protein sequence ID" value="GAA2399725.1"/>
    <property type="molecule type" value="Genomic_DNA"/>
</dbReference>
<dbReference type="Proteomes" id="UP001501231">
    <property type="component" value="Unassembled WGS sequence"/>
</dbReference>
<comment type="caution">
    <text evidence="3">The sequence shown here is derived from an EMBL/GenBank/DDBJ whole genome shotgun (WGS) entry which is preliminary data.</text>
</comment>
<evidence type="ECO:0000256" key="1">
    <source>
        <dbReference type="SAM" id="MobiDB-lite"/>
    </source>
</evidence>